<evidence type="ECO:0000256" key="2">
    <source>
        <dbReference type="PROSITE-ProRule" id="PRU00339"/>
    </source>
</evidence>
<dbReference type="SUPFAM" id="SSF48452">
    <property type="entry name" value="TPR-like"/>
    <property type="match status" value="1"/>
</dbReference>
<dbReference type="GO" id="GO:0071013">
    <property type="term" value="C:catalytic step 2 spliceosome"/>
    <property type="evidence" value="ECO:0007669"/>
    <property type="project" value="TreeGrafter"/>
</dbReference>
<evidence type="ECO:0000313" key="3">
    <source>
        <dbReference type="EMBL" id="KAJ1357221.1"/>
    </source>
</evidence>
<organism evidence="3 4">
    <name type="scientific">Parelaphostrongylus tenuis</name>
    <name type="common">Meningeal worm</name>
    <dbReference type="NCBI Taxonomy" id="148309"/>
    <lineage>
        <taxon>Eukaryota</taxon>
        <taxon>Metazoa</taxon>
        <taxon>Ecdysozoa</taxon>
        <taxon>Nematoda</taxon>
        <taxon>Chromadorea</taxon>
        <taxon>Rhabditida</taxon>
        <taxon>Rhabditina</taxon>
        <taxon>Rhabditomorpha</taxon>
        <taxon>Strongyloidea</taxon>
        <taxon>Metastrongylidae</taxon>
        <taxon>Parelaphostrongylus</taxon>
    </lineage>
</organism>
<name>A0AAD5QSF4_PARTN</name>
<protein>
    <submittedName>
        <fullName evidence="3">Pre-mRNA-processing factor 6</fullName>
    </submittedName>
</protein>
<dbReference type="Proteomes" id="UP001196413">
    <property type="component" value="Unassembled WGS sequence"/>
</dbReference>
<gene>
    <name evidence="3" type="primary">PRPF6_3</name>
    <name evidence="3" type="ORF">KIN20_015319</name>
</gene>
<keyword evidence="4" id="KW-1185">Reference proteome</keyword>
<dbReference type="GO" id="GO:0046540">
    <property type="term" value="C:U4/U6 x U5 tri-snRNP complex"/>
    <property type="evidence" value="ECO:0007669"/>
    <property type="project" value="TreeGrafter"/>
</dbReference>
<dbReference type="PANTHER" id="PTHR11246:SF1">
    <property type="entry name" value="PRE-MRNA-PROCESSING FACTOR 6"/>
    <property type="match status" value="1"/>
</dbReference>
<sequence length="154" mass="17901">MRSGFRELASERLARALQECEGSGRLWAEAIWMEERHGRRAKSVDALKRCEHNPHVLVAAARLFWAERKVKKAREWFQRAINVDPDNGDAYAHCYKFELLLGTEDEQEKVLKKCEEAEPRHGELWVSVSKDPKHWRKQTGEILKTVVNNIPIPS</sequence>
<dbReference type="PANTHER" id="PTHR11246">
    <property type="entry name" value="PRE-MRNA SPLICING FACTOR"/>
    <property type="match status" value="1"/>
</dbReference>
<dbReference type="PROSITE" id="PS50005">
    <property type="entry name" value="TPR"/>
    <property type="match status" value="1"/>
</dbReference>
<keyword evidence="2" id="KW-0802">TPR repeat</keyword>
<dbReference type="InterPro" id="IPR019734">
    <property type="entry name" value="TPR_rpt"/>
</dbReference>
<accession>A0AAD5QSF4</accession>
<dbReference type="EMBL" id="JAHQIW010003071">
    <property type="protein sequence ID" value="KAJ1357221.1"/>
    <property type="molecule type" value="Genomic_DNA"/>
</dbReference>
<comment type="caution">
    <text evidence="3">The sequence shown here is derived from an EMBL/GenBank/DDBJ whole genome shotgun (WGS) entry which is preliminary data.</text>
</comment>
<feature type="repeat" description="TPR" evidence="2">
    <location>
        <begin position="54"/>
        <end position="87"/>
    </location>
</feature>
<evidence type="ECO:0000256" key="1">
    <source>
        <dbReference type="ARBA" id="ARBA00022737"/>
    </source>
</evidence>
<dbReference type="InterPro" id="IPR045075">
    <property type="entry name" value="Syf1-like"/>
</dbReference>
<proteinExistence type="predicted"/>
<reference evidence="3" key="1">
    <citation type="submission" date="2021-06" db="EMBL/GenBank/DDBJ databases">
        <title>Parelaphostrongylus tenuis whole genome reference sequence.</title>
        <authorList>
            <person name="Garwood T.J."/>
            <person name="Larsen P.A."/>
            <person name="Fountain-Jones N.M."/>
            <person name="Garbe J.R."/>
            <person name="Macchietto M.G."/>
            <person name="Kania S.A."/>
            <person name="Gerhold R.W."/>
            <person name="Richards J.E."/>
            <person name="Wolf T.M."/>
        </authorList>
    </citation>
    <scope>NUCLEOTIDE SEQUENCE</scope>
    <source>
        <strain evidence="3">MNPRO001-30</strain>
        <tissue evidence="3">Meninges</tissue>
    </source>
</reference>
<evidence type="ECO:0000313" key="4">
    <source>
        <dbReference type="Proteomes" id="UP001196413"/>
    </source>
</evidence>
<dbReference type="GO" id="GO:0000244">
    <property type="term" value="P:spliceosomal tri-snRNP complex assembly"/>
    <property type="evidence" value="ECO:0007669"/>
    <property type="project" value="TreeGrafter"/>
</dbReference>
<dbReference type="Gene3D" id="1.25.40.10">
    <property type="entry name" value="Tetratricopeptide repeat domain"/>
    <property type="match status" value="1"/>
</dbReference>
<dbReference type="InterPro" id="IPR011990">
    <property type="entry name" value="TPR-like_helical_dom_sf"/>
</dbReference>
<keyword evidence="1" id="KW-0677">Repeat</keyword>
<dbReference type="AlphaFoldDB" id="A0AAD5QSF4"/>